<feature type="region of interest" description="Disordered" evidence="1">
    <location>
        <begin position="49"/>
        <end position="69"/>
    </location>
</feature>
<gene>
    <name evidence="2" type="ORF">GCM10010430_56560</name>
</gene>
<dbReference type="Proteomes" id="UP001500305">
    <property type="component" value="Unassembled WGS sequence"/>
</dbReference>
<proteinExistence type="predicted"/>
<keyword evidence="3" id="KW-1185">Reference proteome</keyword>
<reference evidence="2 3" key="1">
    <citation type="journal article" date="2019" name="Int. J. Syst. Evol. Microbiol.">
        <title>The Global Catalogue of Microorganisms (GCM) 10K type strain sequencing project: providing services to taxonomists for standard genome sequencing and annotation.</title>
        <authorList>
            <consortium name="The Broad Institute Genomics Platform"/>
            <consortium name="The Broad Institute Genome Sequencing Center for Infectious Disease"/>
            <person name="Wu L."/>
            <person name="Ma J."/>
        </authorList>
    </citation>
    <scope>NUCLEOTIDE SEQUENCE [LARGE SCALE GENOMIC DNA]</scope>
    <source>
        <strain evidence="2 3">JCM 7356</strain>
    </source>
</reference>
<evidence type="ECO:0000313" key="2">
    <source>
        <dbReference type="EMBL" id="GAA2264603.1"/>
    </source>
</evidence>
<dbReference type="EMBL" id="BAAATR010000031">
    <property type="protein sequence ID" value="GAA2264603.1"/>
    <property type="molecule type" value="Genomic_DNA"/>
</dbReference>
<sequence length="89" mass="9736">MQYQDKADGVTYEYDLHSSGALRILRVFEDTPHVVEAYFSCRVAPGRGAPADEVVPSTDPQPHRYTRRAPHGGCTGCVSGWRSGLRAGT</sequence>
<evidence type="ECO:0000256" key="1">
    <source>
        <dbReference type="SAM" id="MobiDB-lite"/>
    </source>
</evidence>
<comment type="caution">
    <text evidence="2">The sequence shown here is derived from an EMBL/GenBank/DDBJ whole genome shotgun (WGS) entry which is preliminary data.</text>
</comment>
<accession>A0ABN3EN78</accession>
<protein>
    <submittedName>
        <fullName evidence="2">Uncharacterized protein</fullName>
    </submittedName>
</protein>
<evidence type="ECO:0000313" key="3">
    <source>
        <dbReference type="Proteomes" id="UP001500305"/>
    </source>
</evidence>
<name>A0ABN3EN78_9ACTN</name>
<organism evidence="2 3">
    <name type="scientific">Kitasatospora cystarginea</name>
    <dbReference type="NCBI Taxonomy" id="58350"/>
    <lineage>
        <taxon>Bacteria</taxon>
        <taxon>Bacillati</taxon>
        <taxon>Actinomycetota</taxon>
        <taxon>Actinomycetes</taxon>
        <taxon>Kitasatosporales</taxon>
        <taxon>Streptomycetaceae</taxon>
        <taxon>Kitasatospora</taxon>
    </lineage>
</organism>